<sequence length="52" mass="6184">MNVATRRQLDPRVMQLQEWIATIQEARTLAHGRDMVRQITDLYRIKFGRAQT</sequence>
<name>L8WSU9_THACA</name>
<gene>
    <name evidence="1" type="ORF">AG1IA_06177</name>
</gene>
<dbReference type="AlphaFoldDB" id="L8WSU9"/>
<protein>
    <submittedName>
        <fullName evidence="1">Uncharacterized protein</fullName>
    </submittedName>
</protein>
<accession>L8WSU9</accession>
<dbReference type="EMBL" id="AFRT01001628">
    <property type="protein sequence ID" value="ELU39793.1"/>
    <property type="molecule type" value="Genomic_DNA"/>
</dbReference>
<evidence type="ECO:0000313" key="2">
    <source>
        <dbReference type="Proteomes" id="UP000011668"/>
    </source>
</evidence>
<organism evidence="1 2">
    <name type="scientific">Thanatephorus cucumeris (strain AG1-IA)</name>
    <name type="common">Rice sheath blight fungus</name>
    <name type="synonym">Rhizoctonia solani</name>
    <dbReference type="NCBI Taxonomy" id="983506"/>
    <lineage>
        <taxon>Eukaryota</taxon>
        <taxon>Fungi</taxon>
        <taxon>Dikarya</taxon>
        <taxon>Basidiomycota</taxon>
        <taxon>Agaricomycotina</taxon>
        <taxon>Agaricomycetes</taxon>
        <taxon>Cantharellales</taxon>
        <taxon>Ceratobasidiaceae</taxon>
        <taxon>Rhizoctonia</taxon>
        <taxon>Rhizoctonia solani AG-1</taxon>
    </lineage>
</organism>
<comment type="caution">
    <text evidence="1">The sequence shown here is derived from an EMBL/GenBank/DDBJ whole genome shotgun (WGS) entry which is preliminary data.</text>
</comment>
<reference evidence="1 2" key="1">
    <citation type="journal article" date="2013" name="Nat. Commun.">
        <title>The evolution and pathogenic mechanisms of the rice sheath blight pathogen.</title>
        <authorList>
            <person name="Zheng A."/>
            <person name="Lin R."/>
            <person name="Xu L."/>
            <person name="Qin P."/>
            <person name="Tang C."/>
            <person name="Ai P."/>
            <person name="Zhang D."/>
            <person name="Liu Y."/>
            <person name="Sun Z."/>
            <person name="Feng H."/>
            <person name="Wang Y."/>
            <person name="Chen Y."/>
            <person name="Liang X."/>
            <person name="Fu R."/>
            <person name="Li Q."/>
            <person name="Zhang J."/>
            <person name="Yu X."/>
            <person name="Xie Z."/>
            <person name="Ding L."/>
            <person name="Guan P."/>
            <person name="Tang J."/>
            <person name="Liang Y."/>
            <person name="Wang S."/>
            <person name="Deng Q."/>
            <person name="Li S."/>
            <person name="Zhu J."/>
            <person name="Wang L."/>
            <person name="Liu H."/>
            <person name="Li P."/>
        </authorList>
    </citation>
    <scope>NUCLEOTIDE SEQUENCE [LARGE SCALE GENOMIC DNA]</scope>
    <source>
        <strain evidence="2">AG-1 IA</strain>
    </source>
</reference>
<dbReference type="Proteomes" id="UP000011668">
    <property type="component" value="Unassembled WGS sequence"/>
</dbReference>
<keyword evidence="2" id="KW-1185">Reference proteome</keyword>
<proteinExistence type="predicted"/>
<dbReference type="HOGENOM" id="CLU_3088930_0_0_1"/>
<evidence type="ECO:0000313" key="1">
    <source>
        <dbReference type="EMBL" id="ELU39793.1"/>
    </source>
</evidence>